<evidence type="ECO:0000256" key="2">
    <source>
        <dbReference type="ARBA" id="ARBA00022679"/>
    </source>
</evidence>
<evidence type="ECO:0000313" key="5">
    <source>
        <dbReference type="Proteomes" id="UP000199623"/>
    </source>
</evidence>
<accession>A0A1G7WHU5</accession>
<dbReference type="EMBL" id="FNCC01000010">
    <property type="protein sequence ID" value="SDG71555.1"/>
    <property type="molecule type" value="Genomic_DNA"/>
</dbReference>
<evidence type="ECO:0000259" key="3">
    <source>
        <dbReference type="Pfam" id="PF13439"/>
    </source>
</evidence>
<dbReference type="SUPFAM" id="SSF53756">
    <property type="entry name" value="UDP-Glycosyltransferase/glycogen phosphorylase"/>
    <property type="match status" value="1"/>
</dbReference>
<dbReference type="Pfam" id="PF13439">
    <property type="entry name" value="Glyco_transf_4"/>
    <property type="match status" value="1"/>
</dbReference>
<dbReference type="PANTHER" id="PTHR12526:SF572">
    <property type="entry name" value="BLL5144 PROTEIN"/>
    <property type="match status" value="1"/>
</dbReference>
<organism evidence="4 5">
    <name type="scientific">Lentzea fradiae</name>
    <dbReference type="NCBI Taxonomy" id="200378"/>
    <lineage>
        <taxon>Bacteria</taxon>
        <taxon>Bacillati</taxon>
        <taxon>Actinomycetota</taxon>
        <taxon>Actinomycetes</taxon>
        <taxon>Pseudonocardiales</taxon>
        <taxon>Pseudonocardiaceae</taxon>
        <taxon>Lentzea</taxon>
    </lineage>
</organism>
<keyword evidence="5" id="KW-1185">Reference proteome</keyword>
<dbReference type="Gene3D" id="3.40.50.2000">
    <property type="entry name" value="Glycogen Phosphorylase B"/>
    <property type="match status" value="2"/>
</dbReference>
<feature type="domain" description="Glycosyltransferase subfamily 4-like N-terminal" evidence="3">
    <location>
        <begin position="54"/>
        <end position="164"/>
    </location>
</feature>
<dbReference type="PANTHER" id="PTHR12526">
    <property type="entry name" value="GLYCOSYLTRANSFERASE"/>
    <property type="match status" value="1"/>
</dbReference>
<dbReference type="InterPro" id="IPR028098">
    <property type="entry name" value="Glyco_trans_4-like_N"/>
</dbReference>
<dbReference type="STRING" id="200378.SAMN05216553_110400"/>
<protein>
    <submittedName>
        <fullName evidence="4">Glycosyltransferase involved in cell wall bisynthesis</fullName>
    </submittedName>
</protein>
<evidence type="ECO:0000256" key="1">
    <source>
        <dbReference type="ARBA" id="ARBA00022676"/>
    </source>
</evidence>
<gene>
    <name evidence="4" type="ORF">SAMN05216553_110400</name>
</gene>
<name>A0A1G7WHU5_9PSEU</name>
<keyword evidence="2 4" id="KW-0808">Transferase</keyword>
<evidence type="ECO:0000313" key="4">
    <source>
        <dbReference type="EMBL" id="SDG71555.1"/>
    </source>
</evidence>
<dbReference type="GO" id="GO:0016757">
    <property type="term" value="F:glycosyltransferase activity"/>
    <property type="evidence" value="ECO:0007669"/>
    <property type="project" value="UniProtKB-KW"/>
</dbReference>
<dbReference type="Proteomes" id="UP000199623">
    <property type="component" value="Unassembled WGS sequence"/>
</dbReference>
<sequence>MVRTYGFLSTYPPTQCGLATFTASLQRHLAAATPGSRSRVVRVLTDAEPHAAAPSAAHPMRPGAVDAAAEVLNRCDVAVVQHEYGIYAGIDGDEALGVLARLRVPVVVVLHTVLTTPTPGQRRVLEAVVDHADAVVTMSEAARSRLLAGYAVDRPGEVVVIPHGAVPADRPAASAPGRGPLVLTWGLLGRGKGVEWGIAALAALRDLKPRYLVAGQTHPKVLAHEGEAYRTHLCEQAAASGVSDLVEFDPAYLGTEALADLVDRADVVLLPYDSSEQVTSGVLVEALAARKPVVATVFPHAVELLADGAGLLVPHRNPAAIAAALRRVLTEPGLAAGMRDRSADLGAVLSWPAVADRYRGLCENLVAGRLFADRVAVTR</sequence>
<keyword evidence="1" id="KW-0328">Glycosyltransferase</keyword>
<dbReference type="OrthoDB" id="9765330at2"/>
<proteinExistence type="predicted"/>
<dbReference type="Pfam" id="PF13692">
    <property type="entry name" value="Glyco_trans_1_4"/>
    <property type="match status" value="1"/>
</dbReference>
<dbReference type="AlphaFoldDB" id="A0A1G7WHU5"/>
<reference evidence="5" key="1">
    <citation type="submission" date="2016-10" db="EMBL/GenBank/DDBJ databases">
        <authorList>
            <person name="Varghese N."/>
            <person name="Submissions S."/>
        </authorList>
    </citation>
    <scope>NUCLEOTIDE SEQUENCE [LARGE SCALE GENOMIC DNA]</scope>
    <source>
        <strain evidence="5">CGMCC 4.3506</strain>
    </source>
</reference>